<reference evidence="9" key="1">
    <citation type="submission" date="2019-04" db="EMBL/GenBank/DDBJ databases">
        <authorList>
            <consortium name="Science for Life Laboratories"/>
        </authorList>
    </citation>
    <scope>NUCLEOTIDE SEQUENCE</scope>
    <source>
        <strain evidence="9">MBLW1</strain>
    </source>
</reference>
<sequence>MSMRLLVSVQSASEAEMAVRAGVDLIDVKDTTQGSLGAATEQTIRSIFEVVANRTPVSVAAGEWIDSPAQTDWQHTIERLPIAWIKWGPSGLGHSAELAPPHPRLPKSTQAPSTPPRSVAVAYADWQRANAPCPQWLQQFAIDQQFRVVLVDTWGKDGSTLFDWFAPAELASWMQPLQDAGIAIALAGSLRWEMLPTLRSLRPDWIAVRGAVCHSANRNDGLDPQRLRDWVDAVHAKEPPK</sequence>
<dbReference type="EMBL" id="LR593887">
    <property type="protein sequence ID" value="VTS02333.1"/>
    <property type="molecule type" value="Genomic_DNA"/>
</dbReference>
<dbReference type="GO" id="GO:0016829">
    <property type="term" value="F:lyase activity"/>
    <property type="evidence" value="ECO:0007669"/>
    <property type="project" value="UniProtKB-KW"/>
</dbReference>
<keyword evidence="4" id="KW-0704">Schiff base</keyword>
<gene>
    <name evidence="9" type="ORF">GMBLW1_12120</name>
</gene>
<evidence type="ECO:0000256" key="4">
    <source>
        <dbReference type="ARBA" id="ARBA00023270"/>
    </source>
</evidence>
<dbReference type="InterPro" id="IPR011060">
    <property type="entry name" value="RibuloseP-bd_barrel"/>
</dbReference>
<dbReference type="PIRSF" id="PIRSF015957">
    <property type="entry name" value="UCP015957"/>
    <property type="match status" value="1"/>
</dbReference>
<evidence type="ECO:0000256" key="3">
    <source>
        <dbReference type="ARBA" id="ARBA00023239"/>
    </source>
</evidence>
<name>A0A6C2YMC6_9BACT</name>
<dbReference type="EC" id="4.2.3.153" evidence="2"/>
<evidence type="ECO:0000313" key="10">
    <source>
        <dbReference type="Proteomes" id="UP000464378"/>
    </source>
</evidence>
<keyword evidence="10" id="KW-1185">Reference proteome</keyword>
<feature type="active site" description="Schiff-base intermediate with substrate" evidence="7">
    <location>
        <position position="29"/>
    </location>
</feature>
<dbReference type="EMBL" id="LR586016">
    <property type="protein sequence ID" value="VIP02748.1"/>
    <property type="molecule type" value="Genomic_DNA"/>
</dbReference>
<comment type="catalytic activity">
    <reaction evidence="6">
        <text>2 D-glyceraldehyde 3-phosphate = 4-(hydroxymethyl)-2-furancarboxaldehyde phosphate + phosphate + 2 H2O</text>
        <dbReference type="Rhea" id="RHEA:43536"/>
        <dbReference type="ChEBI" id="CHEBI:15377"/>
        <dbReference type="ChEBI" id="CHEBI:43474"/>
        <dbReference type="ChEBI" id="CHEBI:59776"/>
        <dbReference type="ChEBI" id="CHEBI:83407"/>
        <dbReference type="EC" id="4.2.3.153"/>
    </reaction>
</comment>
<comment type="function">
    <text evidence="1">Catalyzes the formation of 4-(hydroxymethyl)-2-furancarboxaldehyde phosphate (4-HFC-P) from two molecules of glyceraldehyde-3-P (GA-3-P).</text>
</comment>
<feature type="region of interest" description="Disordered" evidence="8">
    <location>
        <begin position="96"/>
        <end position="116"/>
    </location>
</feature>
<evidence type="ECO:0000256" key="1">
    <source>
        <dbReference type="ARBA" id="ARBA00003810"/>
    </source>
</evidence>
<evidence type="ECO:0000313" key="9">
    <source>
        <dbReference type="EMBL" id="VIP02748.1"/>
    </source>
</evidence>
<evidence type="ECO:0000256" key="5">
    <source>
        <dbReference type="ARBA" id="ARBA00032523"/>
    </source>
</evidence>
<dbReference type="RefSeq" id="WP_162657888.1">
    <property type="nucleotide sequence ID" value="NZ_LR593887.1"/>
</dbReference>
<evidence type="ECO:0000256" key="2">
    <source>
        <dbReference type="ARBA" id="ARBA00012553"/>
    </source>
</evidence>
<dbReference type="AlphaFoldDB" id="A0A6C2YMC6"/>
<dbReference type="InterPro" id="IPR007565">
    <property type="entry name" value="4HFCP_synth"/>
</dbReference>
<evidence type="ECO:0000256" key="7">
    <source>
        <dbReference type="PIRSR" id="PIRSR015957-1"/>
    </source>
</evidence>
<organism evidence="9">
    <name type="scientific">Tuwongella immobilis</name>
    <dbReference type="NCBI Taxonomy" id="692036"/>
    <lineage>
        <taxon>Bacteria</taxon>
        <taxon>Pseudomonadati</taxon>
        <taxon>Planctomycetota</taxon>
        <taxon>Planctomycetia</taxon>
        <taxon>Gemmatales</taxon>
        <taxon>Gemmataceae</taxon>
        <taxon>Tuwongella</taxon>
    </lineage>
</organism>
<dbReference type="SUPFAM" id="SSF51366">
    <property type="entry name" value="Ribulose-phoshate binding barrel"/>
    <property type="match status" value="1"/>
</dbReference>
<evidence type="ECO:0000256" key="8">
    <source>
        <dbReference type="SAM" id="MobiDB-lite"/>
    </source>
</evidence>
<accession>A0A6C2YMC6</accession>
<dbReference type="InParanoid" id="A0A6C2YMC6"/>
<dbReference type="Pfam" id="PF04476">
    <property type="entry name" value="4HFCP_synth"/>
    <property type="match status" value="1"/>
</dbReference>
<feature type="active site" description="Proton acceptor" evidence="7">
    <location>
        <position position="86"/>
    </location>
</feature>
<dbReference type="Proteomes" id="UP000464378">
    <property type="component" value="Chromosome"/>
</dbReference>
<protein>
    <recommendedName>
        <fullName evidence="2">(5-formylfuran-3-yl)methyl phosphate synthase</fullName>
        <ecNumber evidence="2">4.2.3.153</ecNumber>
    </recommendedName>
    <alternativeName>
        <fullName evidence="5">4-(hydroxymethyl)-2-furancarboxaldehyde-phosphate synthase</fullName>
    </alternativeName>
</protein>
<proteinExistence type="predicted"/>
<keyword evidence="3" id="KW-0456">Lyase</keyword>
<dbReference type="KEGG" id="tim:GMBLW1_12120"/>
<evidence type="ECO:0000256" key="6">
    <source>
        <dbReference type="ARBA" id="ARBA00047628"/>
    </source>
</evidence>